<evidence type="ECO:0000313" key="2">
    <source>
        <dbReference type="Proteomes" id="UP001530377"/>
    </source>
</evidence>
<accession>A0ABD3RBX0</accession>
<evidence type="ECO:0000313" key="1">
    <source>
        <dbReference type="EMBL" id="KAL3810467.1"/>
    </source>
</evidence>
<comment type="caution">
    <text evidence="1">The sequence shown here is derived from an EMBL/GenBank/DDBJ whole genome shotgun (WGS) entry which is preliminary data.</text>
</comment>
<keyword evidence="2" id="KW-1185">Reference proteome</keyword>
<name>A0ABD3RBX0_9STRA</name>
<dbReference type="Proteomes" id="UP001530377">
    <property type="component" value="Unassembled WGS sequence"/>
</dbReference>
<gene>
    <name evidence="1" type="ORF">ACHAXA_010161</name>
</gene>
<protein>
    <submittedName>
        <fullName evidence="1">Uncharacterized protein</fullName>
    </submittedName>
</protein>
<sequence length="454" mass="51843">MEKQFDKSGNLPSVPVAIPLQHDLSKVDIPIANVHARPSLATATTSPNVASFRLPGSRGIGELTPVTERQIHQLVDQGYTRGYASILARTIQSFPLRIWVVDNSGSMQRTDGHRLVETGKIPHDFKVVECARWMELKDCVAHHVRMAATLHAPTTFRMLNDPGCGLNSQQFGIAEGSLDENVLREEVDHAMGIMNSVQPRGVTPLIQHIENIKQTVLEMQSELLEVGCRVTIIIATDGLPTDERGYGGAAIQKRFVESLRGLEGLPVWVVIRLCTDKKKVVDFYNDLDGQLELSLDVLDDFVEEAREVYRHNPWLNYALPLHRLREMGYHDRFFDLFDERRLSLDELGEFCSVLLLDNSASAELPDPKIDWYVRYVVQLPDNFLVSSSSWWSSNQYLIYREQFSRAVKALLANQQGQWNPLWGRVMPWIDVKRMDKIYGKKRWSFASMKKRFLR</sequence>
<dbReference type="AlphaFoldDB" id="A0ABD3RBX0"/>
<reference evidence="1 2" key="1">
    <citation type="submission" date="2024-10" db="EMBL/GenBank/DDBJ databases">
        <title>Updated reference genomes for cyclostephanoid diatoms.</title>
        <authorList>
            <person name="Roberts W.R."/>
            <person name="Alverson A.J."/>
        </authorList>
    </citation>
    <scope>NUCLEOTIDE SEQUENCE [LARGE SCALE GENOMIC DNA]</scope>
    <source>
        <strain evidence="1 2">AJA228-03</strain>
    </source>
</reference>
<dbReference type="EMBL" id="JALLPB020000324">
    <property type="protein sequence ID" value="KAL3810467.1"/>
    <property type="molecule type" value="Genomic_DNA"/>
</dbReference>
<proteinExistence type="predicted"/>
<organism evidence="1 2">
    <name type="scientific">Cyclostephanos tholiformis</name>
    <dbReference type="NCBI Taxonomy" id="382380"/>
    <lineage>
        <taxon>Eukaryota</taxon>
        <taxon>Sar</taxon>
        <taxon>Stramenopiles</taxon>
        <taxon>Ochrophyta</taxon>
        <taxon>Bacillariophyta</taxon>
        <taxon>Coscinodiscophyceae</taxon>
        <taxon>Thalassiosirophycidae</taxon>
        <taxon>Stephanodiscales</taxon>
        <taxon>Stephanodiscaceae</taxon>
        <taxon>Cyclostephanos</taxon>
    </lineage>
</organism>